<dbReference type="Pfam" id="PF00076">
    <property type="entry name" value="RRM_1"/>
    <property type="match status" value="3"/>
</dbReference>
<feature type="compositionally biased region" description="Basic residues" evidence="16">
    <location>
        <begin position="23"/>
        <end position="46"/>
    </location>
</feature>
<evidence type="ECO:0000256" key="11">
    <source>
        <dbReference type="ARBA" id="ARBA00023242"/>
    </source>
</evidence>
<keyword evidence="11" id="KW-0539">Nucleus</keyword>
<dbReference type="InterPro" id="IPR003903">
    <property type="entry name" value="UIM_dom"/>
</dbReference>
<dbReference type="InterPro" id="IPR000504">
    <property type="entry name" value="RRM_dom"/>
</dbReference>
<dbReference type="PROSITE" id="PS50102">
    <property type="entry name" value="RRM"/>
    <property type="match status" value="3"/>
</dbReference>
<evidence type="ECO:0000256" key="14">
    <source>
        <dbReference type="ARBA" id="ARBA00080865"/>
    </source>
</evidence>
<dbReference type="PROSITE" id="PS50330">
    <property type="entry name" value="UIM"/>
    <property type="match status" value="3"/>
</dbReference>
<feature type="compositionally biased region" description="Low complexity" evidence="16">
    <location>
        <begin position="528"/>
        <end position="558"/>
    </location>
</feature>
<feature type="region of interest" description="Disordered" evidence="16">
    <location>
        <begin position="494"/>
        <end position="629"/>
    </location>
</feature>
<evidence type="ECO:0000256" key="2">
    <source>
        <dbReference type="ARBA" id="ARBA00004496"/>
    </source>
</evidence>
<dbReference type="InterPro" id="IPR012677">
    <property type="entry name" value="Nucleotide-bd_a/b_plait_sf"/>
</dbReference>
<keyword evidence="9" id="KW-0446">Lipid-binding</keyword>
<dbReference type="GO" id="GO:0008380">
    <property type="term" value="P:RNA splicing"/>
    <property type="evidence" value="ECO:0007669"/>
    <property type="project" value="UniProtKB-KW"/>
</dbReference>
<feature type="compositionally biased region" description="Basic residues" evidence="16">
    <location>
        <begin position="494"/>
        <end position="504"/>
    </location>
</feature>
<dbReference type="CDD" id="cd12232">
    <property type="entry name" value="RRM3_U2AF65"/>
    <property type="match status" value="1"/>
</dbReference>
<feature type="domain" description="RRM" evidence="17">
    <location>
        <begin position="399"/>
        <end position="480"/>
    </location>
</feature>
<dbReference type="InterPro" id="IPR006529">
    <property type="entry name" value="U2AF_lg"/>
</dbReference>
<dbReference type="SMART" id="SM00360">
    <property type="entry name" value="RRM"/>
    <property type="match status" value="3"/>
</dbReference>
<accession>A0A485MWU5</accession>
<dbReference type="Pfam" id="PF01417">
    <property type="entry name" value="ENTH"/>
    <property type="match status" value="1"/>
</dbReference>
<keyword evidence="4" id="KW-0963">Cytoplasm</keyword>
<evidence type="ECO:0000313" key="20">
    <source>
        <dbReference type="Proteomes" id="UP000386466"/>
    </source>
</evidence>
<dbReference type="CDD" id="cd16990">
    <property type="entry name" value="ENTH_Epsin"/>
    <property type="match status" value="1"/>
</dbReference>
<dbReference type="GO" id="GO:0006397">
    <property type="term" value="P:mRNA processing"/>
    <property type="evidence" value="ECO:0007669"/>
    <property type="project" value="UniProtKB-KW"/>
</dbReference>
<keyword evidence="10" id="KW-0508">mRNA splicing</keyword>
<keyword evidence="7" id="KW-0677">Repeat</keyword>
<dbReference type="SUPFAM" id="SSF54928">
    <property type="entry name" value="RNA-binding domain, RBD"/>
    <property type="match status" value="3"/>
</dbReference>
<dbReference type="Gene3D" id="3.30.70.330">
    <property type="match status" value="3"/>
</dbReference>
<feature type="region of interest" description="Disordered" evidence="16">
    <location>
        <begin position="811"/>
        <end position="845"/>
    </location>
</feature>
<dbReference type="FunFam" id="3.30.70.330:FF:000074">
    <property type="entry name" value="U2 snRNP auxiliary factor large subunit"/>
    <property type="match status" value="1"/>
</dbReference>
<dbReference type="InterPro" id="IPR035979">
    <property type="entry name" value="RBD_domain_sf"/>
</dbReference>
<evidence type="ECO:0000259" key="18">
    <source>
        <dbReference type="PROSITE" id="PS50942"/>
    </source>
</evidence>
<evidence type="ECO:0000256" key="8">
    <source>
        <dbReference type="ARBA" id="ARBA00022884"/>
    </source>
</evidence>
<evidence type="ECO:0000313" key="19">
    <source>
        <dbReference type="EMBL" id="VFV25531.1"/>
    </source>
</evidence>
<dbReference type="PROSITE" id="PS50942">
    <property type="entry name" value="ENTH"/>
    <property type="match status" value="1"/>
</dbReference>
<feature type="compositionally biased region" description="Pro residues" evidence="16">
    <location>
        <begin position="957"/>
        <end position="971"/>
    </location>
</feature>
<dbReference type="AlphaFoldDB" id="A0A485MWU5"/>
<keyword evidence="8 15" id="KW-0694">RNA-binding</keyword>
<dbReference type="FunFam" id="3.30.70.330:FF:000097">
    <property type="entry name" value="U2 snRNP auxiliary factor large subunit"/>
    <property type="match status" value="1"/>
</dbReference>
<dbReference type="Gene3D" id="1.25.40.90">
    <property type="match status" value="1"/>
</dbReference>
<dbReference type="GO" id="GO:0005634">
    <property type="term" value="C:nucleus"/>
    <property type="evidence" value="ECO:0007669"/>
    <property type="project" value="UniProtKB-SubCell"/>
</dbReference>
<dbReference type="GO" id="GO:0003723">
    <property type="term" value="F:RNA binding"/>
    <property type="evidence" value="ECO:0007669"/>
    <property type="project" value="UniProtKB-UniRule"/>
</dbReference>
<feature type="region of interest" description="Disordered" evidence="16">
    <location>
        <begin position="1093"/>
        <end position="1232"/>
    </location>
</feature>
<dbReference type="PANTHER" id="PTHR23139">
    <property type="entry name" value="RNA-BINDING PROTEIN"/>
    <property type="match status" value="1"/>
</dbReference>
<sequence>MSDFDEFERQLNENKQERDKENRHRKRSHSRSRSRDRKRRSRSRDRRNRDQRSASRDRRRAAAEGTRAGGPLAGHSKPLTRGAKEEHGGLIRSPRHEKKKKVRKYWDVPPPGFEHITPMQYKAMQAAGQIPATALLPTMTPDGLAVTPTPVPVVGSQMTRQARRLYVGNIPFGITEEAMMDFFNAQMRLGGLTQAPGNPVLAVQINQDKNFAFLEFRSVDETTQAMAFDGIIFQGQSLKIRRPHDYQPLPGMSENPSVYVPGVVSTVVPDSAHKLFIGGLPNYLNDDQVKELLTSFGPLKAFNLVKDSATGLSKGYAFCEYVDINVTDQAIAGLNGMQLGDKKLLVQRASVGAKNATLVSPPSTINQTPVTLQVPGLMSSQVQMGGHPTEVLCLMNMVLPEELLDDEEYEEIVEDVRDECSKYGLVKSIEIPRPVDGVEVPGCGKIFVEFTSVFDCQKAMQGLTGRKFANRVVVTKYCDPDSYHRRDFWASPRPRSRVWPRRSRAGSDVEGRAGPRKRRLRKLPAAESPGPNAARRAGRAATSASGPSPPSVASRPLGGSPPPPGSLRPSRAPGRRGRRRAALRAFARAPECASVSAARGQARAPRHRGQAGQGAARHDPPEPGVRGRDAVTPSPCCCLFLQSPLSRHTPGGPPPSPSPAAMSTSSLRRQMKNIVHNYSEAEIKVREATSNDPWGPSSSLMSEIADLTYNVVAFSEIMSMIWKRLNDHGKNWRHVYKAMTLMEYLIKTGSERVSQQCKENMYAVQTLKDFQYVDRDGKDQGVNVREKAKQLVALLRDEDRLREERAHALKTKEKLAQTATASSAAVGSGPPPEAEQAWPQSSGEEELQLQLALAMSKEEADQPPSCGPEDDVQLQLALSLSREEHDKEERIRRGDDLRLQMAIEESRRETGGQEESSLMDLADVFTAPAPPPATDPWGGPQAAPMTAPTSDPWGGAPVPPAADPWGGPAPTPASGDPWRPAAPAGPPVDPWGGTQAPAAGEGPTPDPWGSSDGGAPVGGPPASDPWAPAPAFSDPWGGSPAKPSTNGTTAVGFDAEPDEFSDFDRLRSALPTSGSSTGELELLAGEVPARSPGAFDMSGVGGSLAEAVGSPPPAVAPTPPPPTRKTPESFLGPNAALVDLDSLVSRPGPTPPGAKASNPFLPSGAPTTGPSITNPFQPAPPATLTLNQLRLSPVPPVPGAPPTYISPLGGGPGLPPMMPPGPPAPNTNPFLL</sequence>
<evidence type="ECO:0000256" key="5">
    <source>
        <dbReference type="ARBA" id="ARBA00022553"/>
    </source>
</evidence>
<dbReference type="InterPro" id="IPR008942">
    <property type="entry name" value="ENTH_VHS"/>
</dbReference>
<feature type="region of interest" description="Disordered" evidence="16">
    <location>
        <begin position="924"/>
        <end position="1056"/>
    </location>
</feature>
<keyword evidence="20" id="KW-1185">Reference proteome</keyword>
<feature type="compositionally biased region" description="Low complexity" evidence="16">
    <location>
        <begin position="818"/>
        <end position="828"/>
    </location>
</feature>
<evidence type="ECO:0000256" key="1">
    <source>
        <dbReference type="ARBA" id="ARBA00004123"/>
    </source>
</evidence>
<dbReference type="SUPFAM" id="SSF48464">
    <property type="entry name" value="ENTH/VHS domain"/>
    <property type="match status" value="1"/>
</dbReference>
<reference evidence="19 20" key="1">
    <citation type="submission" date="2019-01" db="EMBL/GenBank/DDBJ databases">
        <authorList>
            <person name="Alioto T."/>
            <person name="Alioto T."/>
        </authorList>
    </citation>
    <scope>NUCLEOTIDE SEQUENCE [LARGE SCALE GENOMIC DNA]</scope>
</reference>
<feature type="domain" description="RRM" evidence="17">
    <location>
        <begin position="163"/>
        <end position="245"/>
    </location>
</feature>
<evidence type="ECO:0000256" key="4">
    <source>
        <dbReference type="ARBA" id="ARBA00022490"/>
    </source>
</evidence>
<comment type="similarity">
    <text evidence="3">Belongs to the epsin family.</text>
</comment>
<feature type="compositionally biased region" description="Basic and acidic residues" evidence="16">
    <location>
        <begin position="47"/>
        <end position="62"/>
    </location>
</feature>
<name>A0A485MWU5_LYNPA</name>
<feature type="domain" description="RRM" evidence="17">
    <location>
        <begin position="273"/>
        <end position="351"/>
    </location>
</feature>
<feature type="compositionally biased region" description="Basic and acidic residues" evidence="16">
    <location>
        <begin position="7"/>
        <end position="22"/>
    </location>
</feature>
<comment type="subcellular location">
    <subcellularLocation>
        <location evidence="2">Cytoplasm</location>
    </subcellularLocation>
    <subcellularLocation>
        <location evidence="1">Nucleus</location>
    </subcellularLocation>
</comment>
<dbReference type="EMBL" id="CAAGRJ010007690">
    <property type="protein sequence ID" value="VFV25531.1"/>
    <property type="molecule type" value="Genomic_DNA"/>
</dbReference>
<evidence type="ECO:0000256" key="13">
    <source>
        <dbReference type="ARBA" id="ARBA00067256"/>
    </source>
</evidence>
<evidence type="ECO:0000256" key="9">
    <source>
        <dbReference type="ARBA" id="ARBA00023121"/>
    </source>
</evidence>
<feature type="compositionally biased region" description="Polar residues" evidence="16">
    <location>
        <begin position="1165"/>
        <end position="1176"/>
    </location>
</feature>
<feature type="compositionally biased region" description="Pro residues" evidence="16">
    <location>
        <begin position="1213"/>
        <end position="1226"/>
    </location>
</feature>
<dbReference type="NCBIfam" id="TIGR01642">
    <property type="entry name" value="U2AF_lg"/>
    <property type="match status" value="1"/>
</dbReference>
<feature type="compositionally biased region" description="Basic and acidic residues" evidence="16">
    <location>
        <begin position="616"/>
        <end position="629"/>
    </location>
</feature>
<evidence type="ECO:0000256" key="16">
    <source>
        <dbReference type="SAM" id="MobiDB-lite"/>
    </source>
</evidence>
<feature type="compositionally biased region" description="Basic residues" evidence="16">
    <location>
        <begin position="573"/>
        <end position="582"/>
    </location>
</feature>
<evidence type="ECO:0000259" key="17">
    <source>
        <dbReference type="PROSITE" id="PS50102"/>
    </source>
</evidence>
<dbReference type="CDD" id="cd12230">
    <property type="entry name" value="RRM1_U2AF65"/>
    <property type="match status" value="1"/>
</dbReference>
<dbReference type="FunFam" id="1.25.40.90:FF:000002">
    <property type="entry name" value="epsin-2 isoform X1"/>
    <property type="match status" value="1"/>
</dbReference>
<feature type="compositionally biased region" description="Low complexity" evidence="16">
    <location>
        <begin position="1024"/>
        <end position="1036"/>
    </location>
</feature>
<gene>
    <name evidence="19" type="ORF">LYPA_23C000552</name>
</gene>
<keyword evidence="5" id="KW-0597">Phosphoprotein</keyword>
<keyword evidence="6" id="KW-0507">mRNA processing</keyword>
<dbReference type="InterPro" id="IPR013809">
    <property type="entry name" value="ENTH"/>
</dbReference>
<organism evidence="19 20">
    <name type="scientific">Lynx pardinus</name>
    <name type="common">Iberian lynx</name>
    <name type="synonym">Felis pardina</name>
    <dbReference type="NCBI Taxonomy" id="191816"/>
    <lineage>
        <taxon>Eukaryota</taxon>
        <taxon>Metazoa</taxon>
        <taxon>Chordata</taxon>
        <taxon>Craniata</taxon>
        <taxon>Vertebrata</taxon>
        <taxon>Euteleostomi</taxon>
        <taxon>Mammalia</taxon>
        <taxon>Eutheria</taxon>
        <taxon>Laurasiatheria</taxon>
        <taxon>Carnivora</taxon>
        <taxon>Feliformia</taxon>
        <taxon>Felidae</taxon>
        <taxon>Felinae</taxon>
        <taxon>Lynx</taxon>
    </lineage>
</organism>
<dbReference type="SMART" id="SM00726">
    <property type="entry name" value="UIM"/>
    <property type="match status" value="3"/>
</dbReference>
<feature type="compositionally biased region" description="Pro residues" evidence="16">
    <location>
        <begin position="1110"/>
        <end position="1124"/>
    </location>
</feature>
<feature type="domain" description="ENTH" evidence="18">
    <location>
        <begin position="673"/>
        <end position="805"/>
    </location>
</feature>
<evidence type="ECO:0000256" key="15">
    <source>
        <dbReference type="PROSITE-ProRule" id="PRU00176"/>
    </source>
</evidence>
<evidence type="ECO:0000256" key="7">
    <source>
        <dbReference type="ARBA" id="ARBA00022737"/>
    </source>
</evidence>
<dbReference type="SMART" id="SM00273">
    <property type="entry name" value="ENTH"/>
    <property type="match status" value="1"/>
</dbReference>
<dbReference type="GO" id="GO:0005737">
    <property type="term" value="C:cytoplasm"/>
    <property type="evidence" value="ECO:0007669"/>
    <property type="project" value="UniProtKB-SubCell"/>
</dbReference>
<protein>
    <recommendedName>
        <fullName evidence="13">Splicing factor U2AF 65 kDa subunit</fullName>
    </recommendedName>
    <alternativeName>
        <fullName evidence="14">U2 auxiliary factor 65 kDa subunit</fullName>
    </alternativeName>
    <alternativeName>
        <fullName evidence="12">U2 snRNP auxiliary factor large subunit</fullName>
    </alternativeName>
</protein>
<dbReference type="Proteomes" id="UP000386466">
    <property type="component" value="Unassembled WGS sequence"/>
</dbReference>
<evidence type="ECO:0000256" key="6">
    <source>
        <dbReference type="ARBA" id="ARBA00022664"/>
    </source>
</evidence>
<evidence type="ECO:0000256" key="12">
    <source>
        <dbReference type="ARBA" id="ARBA00030821"/>
    </source>
</evidence>
<proteinExistence type="inferred from homology"/>
<feature type="region of interest" description="Disordered" evidence="16">
    <location>
        <begin position="1"/>
        <end position="102"/>
    </location>
</feature>
<feature type="compositionally biased region" description="Basic residues" evidence="16">
    <location>
        <begin position="93"/>
        <end position="102"/>
    </location>
</feature>
<evidence type="ECO:0000256" key="10">
    <source>
        <dbReference type="ARBA" id="ARBA00023187"/>
    </source>
</evidence>
<dbReference type="CDD" id="cd12231">
    <property type="entry name" value="RRM2_U2AF65"/>
    <property type="match status" value="1"/>
</dbReference>
<evidence type="ECO:0000256" key="3">
    <source>
        <dbReference type="ARBA" id="ARBA00010130"/>
    </source>
</evidence>
<dbReference type="GO" id="GO:0008289">
    <property type="term" value="F:lipid binding"/>
    <property type="evidence" value="ECO:0007669"/>
    <property type="project" value="UniProtKB-KW"/>
</dbReference>